<accession>A0A9W4GTU8</accession>
<comment type="caution">
    <text evidence="1">The sequence shown here is derived from an EMBL/GenBank/DDBJ whole genome shotgun (WGS) entry which is preliminary data.</text>
</comment>
<dbReference type="EMBL" id="CAJSLV010000080">
    <property type="protein sequence ID" value="CAG6396894.1"/>
    <property type="molecule type" value="Genomic_DNA"/>
</dbReference>
<keyword evidence="2" id="KW-1185">Reference proteome</keyword>
<organism evidence="1 2">
    <name type="scientific">Actinacidiphila cocklensis</name>
    <dbReference type="NCBI Taxonomy" id="887465"/>
    <lineage>
        <taxon>Bacteria</taxon>
        <taxon>Bacillati</taxon>
        <taxon>Actinomycetota</taxon>
        <taxon>Actinomycetes</taxon>
        <taxon>Kitasatosporales</taxon>
        <taxon>Streptomycetaceae</taxon>
        <taxon>Actinacidiphila</taxon>
    </lineage>
</organism>
<sequence>MDVVDTERIPDKLDLKYSIASLWIRKHLDGISTSIPLPDRETLRARVLK</sequence>
<name>A0A9W4GTU8_9ACTN</name>
<evidence type="ECO:0000313" key="2">
    <source>
        <dbReference type="Proteomes" id="UP001152519"/>
    </source>
</evidence>
<reference evidence="1" key="1">
    <citation type="submission" date="2021-05" db="EMBL/GenBank/DDBJ databases">
        <authorList>
            <person name="Arsene-Ploetze F."/>
        </authorList>
    </citation>
    <scope>NUCLEOTIDE SEQUENCE</scope>
    <source>
        <strain evidence="1">DSM 42138</strain>
    </source>
</reference>
<proteinExistence type="predicted"/>
<protein>
    <submittedName>
        <fullName evidence="1">Uncharacterized protein</fullName>
    </submittedName>
</protein>
<gene>
    <name evidence="1" type="ORF">SCOCK_490007</name>
</gene>
<evidence type="ECO:0000313" key="1">
    <source>
        <dbReference type="EMBL" id="CAG6396894.1"/>
    </source>
</evidence>
<dbReference type="Proteomes" id="UP001152519">
    <property type="component" value="Unassembled WGS sequence"/>
</dbReference>
<dbReference type="AlphaFoldDB" id="A0A9W4GTU8"/>